<feature type="domain" description="Sulfatase N-terminal" evidence="2">
    <location>
        <begin position="35"/>
        <end position="189"/>
    </location>
</feature>
<proteinExistence type="predicted"/>
<dbReference type="SUPFAM" id="SSF53649">
    <property type="entry name" value="Alkaline phosphatase-like"/>
    <property type="match status" value="1"/>
</dbReference>
<dbReference type="InterPro" id="IPR017850">
    <property type="entry name" value="Alkaline_phosphatase_core_sf"/>
</dbReference>
<gene>
    <name evidence="3" type="ORF">S01H1_70298</name>
</gene>
<evidence type="ECO:0000313" key="3">
    <source>
        <dbReference type="EMBL" id="GAG32397.1"/>
    </source>
</evidence>
<dbReference type="InterPro" id="IPR052701">
    <property type="entry name" value="GAG_Ulvan_Degrading_Sulfatases"/>
</dbReference>
<protein>
    <recommendedName>
        <fullName evidence="2">Sulfatase N-terminal domain-containing protein</fullName>
    </recommendedName>
</protein>
<feature type="transmembrane region" description="Helical" evidence="1">
    <location>
        <begin position="7"/>
        <end position="25"/>
    </location>
</feature>
<dbReference type="EMBL" id="BARS01046737">
    <property type="protein sequence ID" value="GAG32397.1"/>
    <property type="molecule type" value="Genomic_DNA"/>
</dbReference>
<dbReference type="PANTHER" id="PTHR43751">
    <property type="entry name" value="SULFATASE"/>
    <property type="match status" value="1"/>
</dbReference>
<accession>X0XAF7</accession>
<keyword evidence="1" id="KW-0812">Transmembrane</keyword>
<name>X0XAF7_9ZZZZ</name>
<reference evidence="3" key="1">
    <citation type="journal article" date="2014" name="Front. Microbiol.">
        <title>High frequency of phylogenetically diverse reductive dehalogenase-homologous genes in deep subseafloor sedimentary metagenomes.</title>
        <authorList>
            <person name="Kawai M."/>
            <person name="Futagami T."/>
            <person name="Toyoda A."/>
            <person name="Takaki Y."/>
            <person name="Nishi S."/>
            <person name="Hori S."/>
            <person name="Arai W."/>
            <person name="Tsubouchi T."/>
            <person name="Morono Y."/>
            <person name="Uchiyama I."/>
            <person name="Ito T."/>
            <person name="Fujiyama A."/>
            <person name="Inagaki F."/>
            <person name="Takami H."/>
        </authorList>
    </citation>
    <scope>NUCLEOTIDE SEQUENCE</scope>
    <source>
        <strain evidence="3">Expedition CK06-06</strain>
    </source>
</reference>
<feature type="non-terminal residue" evidence="3">
    <location>
        <position position="230"/>
    </location>
</feature>
<dbReference type="InterPro" id="IPR000917">
    <property type="entry name" value="Sulfatase_N"/>
</dbReference>
<evidence type="ECO:0000256" key="1">
    <source>
        <dbReference type="SAM" id="Phobius"/>
    </source>
</evidence>
<keyword evidence="1" id="KW-1133">Transmembrane helix</keyword>
<organism evidence="3">
    <name type="scientific">marine sediment metagenome</name>
    <dbReference type="NCBI Taxonomy" id="412755"/>
    <lineage>
        <taxon>unclassified sequences</taxon>
        <taxon>metagenomes</taxon>
        <taxon>ecological metagenomes</taxon>
    </lineage>
</organism>
<keyword evidence="1" id="KW-0472">Membrane</keyword>
<dbReference type="PANTHER" id="PTHR43751:SF3">
    <property type="entry name" value="SULFATASE N-TERMINAL DOMAIN-CONTAINING PROTEIN"/>
    <property type="match status" value="1"/>
</dbReference>
<dbReference type="AlphaFoldDB" id="X0XAF7"/>
<evidence type="ECO:0000259" key="2">
    <source>
        <dbReference type="Pfam" id="PF00884"/>
    </source>
</evidence>
<comment type="caution">
    <text evidence="3">The sequence shown here is derived from an EMBL/GenBank/DDBJ whole genome shotgun (WGS) entry which is preliminary data.</text>
</comment>
<dbReference type="Pfam" id="PF00884">
    <property type="entry name" value="Sulfatase"/>
    <property type="match status" value="1"/>
</dbReference>
<sequence length="230" mass="26451">MKTKKSRIYVLISVLVALLLIIIIFKGNYRFSDYNVVLITIDTLRADHLGCYGYFRDTSPNIDSLAKDSFIFENCYSPASWTRSAIASIVSSKLPTEHGIYSEDKKERLSSGFFTIQEFFNEKDYATAAFYTNPHLNFGLVQNFGYTYSKANEAANFVYDKAINWIKDSSNNKFFLYIHNNDPHTSYDFHPGFSFAPEDSKYRFLEPFFPVIKDRSGITSENKNGIVKLN</sequence>
<dbReference type="Gene3D" id="3.40.720.10">
    <property type="entry name" value="Alkaline Phosphatase, subunit A"/>
    <property type="match status" value="1"/>
</dbReference>